<feature type="transmembrane region" description="Helical" evidence="1">
    <location>
        <begin position="117"/>
        <end position="134"/>
    </location>
</feature>
<feature type="transmembrane region" description="Helical" evidence="1">
    <location>
        <begin position="27"/>
        <end position="48"/>
    </location>
</feature>
<feature type="transmembrane region" description="Helical" evidence="1">
    <location>
        <begin position="140"/>
        <end position="158"/>
    </location>
</feature>
<organism evidence="2 3">
    <name type="scientific">Rhodanobacter ginsengisoli</name>
    <dbReference type="NCBI Taxonomy" id="418646"/>
    <lineage>
        <taxon>Bacteria</taxon>
        <taxon>Pseudomonadati</taxon>
        <taxon>Pseudomonadota</taxon>
        <taxon>Gammaproteobacteria</taxon>
        <taxon>Lysobacterales</taxon>
        <taxon>Rhodanobacteraceae</taxon>
        <taxon>Rhodanobacter</taxon>
    </lineage>
</organism>
<reference evidence="3" key="1">
    <citation type="journal article" date="2019" name="Int. J. Syst. Evol. Microbiol.">
        <title>The Global Catalogue of Microorganisms (GCM) 10K type strain sequencing project: providing services to taxonomists for standard genome sequencing and annotation.</title>
        <authorList>
            <consortium name="The Broad Institute Genomics Platform"/>
            <consortium name="The Broad Institute Genome Sequencing Center for Infectious Disease"/>
            <person name="Wu L."/>
            <person name="Ma J."/>
        </authorList>
    </citation>
    <scope>NUCLEOTIDE SEQUENCE [LARGE SCALE GENOMIC DNA]</scope>
    <source>
        <strain evidence="3">CGMCC 1.16619</strain>
    </source>
</reference>
<feature type="transmembrane region" description="Helical" evidence="1">
    <location>
        <begin position="92"/>
        <end position="110"/>
    </location>
</feature>
<feature type="transmembrane region" description="Helical" evidence="1">
    <location>
        <begin position="587"/>
        <end position="610"/>
    </location>
</feature>
<keyword evidence="1" id="KW-1133">Transmembrane helix</keyword>
<accession>A0ABW0QS75</accession>
<comment type="caution">
    <text evidence="2">The sequence shown here is derived from an EMBL/GenBank/DDBJ whole genome shotgun (WGS) entry which is preliminary data.</text>
</comment>
<proteinExistence type="predicted"/>
<evidence type="ECO:0000313" key="3">
    <source>
        <dbReference type="Proteomes" id="UP001596114"/>
    </source>
</evidence>
<feature type="transmembrane region" description="Helical" evidence="1">
    <location>
        <begin position="55"/>
        <end position="80"/>
    </location>
</feature>
<keyword evidence="1" id="KW-0812">Transmembrane</keyword>
<evidence type="ECO:0000313" key="2">
    <source>
        <dbReference type="EMBL" id="MFC5527005.1"/>
    </source>
</evidence>
<evidence type="ECO:0000256" key="1">
    <source>
        <dbReference type="SAM" id="Phobius"/>
    </source>
</evidence>
<protein>
    <submittedName>
        <fullName evidence="2">Uncharacterized protein</fullName>
    </submittedName>
</protein>
<feature type="transmembrane region" description="Helical" evidence="1">
    <location>
        <begin position="526"/>
        <end position="547"/>
    </location>
</feature>
<name>A0ABW0QS75_9GAMM</name>
<sequence length="620" mass="67260">MALGKQLAAGKWLGIYSQFTLMKGPGYPLFLAINSWLGLPVGLSHAAFQCAAIALFFWVFARLASMPNLALCGFIFTLWAPAPYLERIMRDAIYPGETLLVLGTLCYALFAELPPKTRLKWALLSGLFTGWLALTREEGVWIAPGVTIIVLYGAWVAWRRHSLARDALLPLLAMMLAFVATQGAFSGLNWIAYGRATGVETNSAPFKETLAALQSVDAGPRIPYLPVSRQARFAIYAVSPSFRSLKDYFDPAGGKTPWQFGCSFYPATCGDIAGGWFMWALRDAVFTRGYYASPVKAAAFYRKLTAEVIRACGNHRLTCSTSPIALLPHISADQWRKLPASLLSGARQITDAQLPSLDPGRSSGNPRDIEADRAFLGNPVITAQHSEADTPEHNYHVAGWYRSPTGNWVSGQIEQTDGDTWIIPIARVTSPDLVAAFKDPGASQERFDFNIVCSTPCNLNFVGERGASIPLNLGQLVGQHVQYPLGAATLNIDVVSEHSAGALGPDIQIRAATAVRRFFGGAFSIVMPWLAAAGLLAMLIVAGVALFKRRLETISVLATAVWALLVSRLLLLGIVDISAFPGMITPYLSPAYVLVCVAVVLSFAALNATIRRMRELSRDS</sequence>
<gene>
    <name evidence="2" type="ORF">ACFPPA_14795</name>
</gene>
<dbReference type="EMBL" id="JBHSNF010000003">
    <property type="protein sequence ID" value="MFC5527005.1"/>
    <property type="molecule type" value="Genomic_DNA"/>
</dbReference>
<keyword evidence="1" id="KW-0472">Membrane</keyword>
<feature type="transmembrane region" description="Helical" evidence="1">
    <location>
        <begin position="170"/>
        <end position="193"/>
    </location>
</feature>
<feature type="transmembrane region" description="Helical" evidence="1">
    <location>
        <begin position="554"/>
        <end position="575"/>
    </location>
</feature>
<keyword evidence="3" id="KW-1185">Reference proteome</keyword>
<dbReference type="Proteomes" id="UP001596114">
    <property type="component" value="Unassembled WGS sequence"/>
</dbReference>